<proteinExistence type="predicted"/>
<geneLocation type="plasmid" evidence="3">
    <name>pr1cp1</name>
</geneLocation>
<gene>
    <name evidence="2" type="ORF">R1CP_39685</name>
</gene>
<dbReference type="AlphaFoldDB" id="A0A1B1KIX0"/>
<accession>A0A1B1KIX0</accession>
<reference evidence="2 3" key="1">
    <citation type="submission" date="2014-07" db="EMBL/GenBank/DDBJ databases">
        <authorList>
            <person name="Zhang J.E."/>
            <person name="Yang H."/>
            <person name="Guo J."/>
            <person name="Deng Z."/>
            <person name="Luo H."/>
            <person name="Luo M."/>
            <person name="Zhao B."/>
        </authorList>
    </citation>
    <scope>NUCLEOTIDE SEQUENCE [LARGE SCALE GENOMIC DNA]</scope>
    <source>
        <strain evidence="2 3">1CP</strain>
        <plasmid evidence="3">Plasmid pr1cp1</plasmid>
    </source>
</reference>
<feature type="transmembrane region" description="Helical" evidence="1">
    <location>
        <begin position="144"/>
        <end position="163"/>
    </location>
</feature>
<evidence type="ECO:0000313" key="3">
    <source>
        <dbReference type="Proteomes" id="UP000186108"/>
    </source>
</evidence>
<evidence type="ECO:0000256" key="1">
    <source>
        <dbReference type="SAM" id="Phobius"/>
    </source>
</evidence>
<name>A0A1B1KIX0_RHOOP</name>
<keyword evidence="1" id="KW-0472">Membrane</keyword>
<keyword evidence="2" id="KW-0614">Plasmid</keyword>
<dbReference type="Proteomes" id="UP000186108">
    <property type="component" value="Plasmid pR1CP1"/>
</dbReference>
<protein>
    <submittedName>
        <fullName evidence="2">Uncharacterized protein</fullName>
    </submittedName>
</protein>
<feature type="transmembrane region" description="Helical" evidence="1">
    <location>
        <begin position="175"/>
        <end position="194"/>
    </location>
</feature>
<keyword evidence="1" id="KW-1133">Transmembrane helix</keyword>
<organism evidence="2 3">
    <name type="scientific">Rhodococcus opacus</name>
    <name type="common">Nocardia opaca</name>
    <dbReference type="NCBI Taxonomy" id="37919"/>
    <lineage>
        <taxon>Bacteria</taxon>
        <taxon>Bacillati</taxon>
        <taxon>Actinomycetota</taxon>
        <taxon>Actinomycetes</taxon>
        <taxon>Mycobacteriales</taxon>
        <taxon>Nocardiaceae</taxon>
        <taxon>Rhodococcus</taxon>
    </lineage>
</organism>
<keyword evidence="1" id="KW-0812">Transmembrane</keyword>
<evidence type="ECO:0000313" key="2">
    <source>
        <dbReference type="EMBL" id="ANS32520.1"/>
    </source>
</evidence>
<dbReference type="EMBL" id="CP009112">
    <property type="protein sequence ID" value="ANS32520.1"/>
    <property type="molecule type" value="Genomic_DNA"/>
</dbReference>
<dbReference type="PATRIC" id="fig|37919.13.peg.8361"/>
<feature type="transmembrane region" description="Helical" evidence="1">
    <location>
        <begin position="310"/>
        <end position="332"/>
    </location>
</feature>
<sequence length="349" mass="36881">MPARRTFALSSVAVIGAVLLLFPVVTGMFSKAQSVDTLTGDLRASFEPDALVQTRTDMNTVQAMADQLQAETLPALPNALGVPPEQFQNFMGENFPDVASGIGQLDTILPGFQGLVTGLETQAPNFRSADQIPTSFLLSTTVPYLFLVPGAVLFVLAAGALIVGLNRTRSGISRVALLVSVITGVVFVIAPLILSVPAKTQAVDDLTAAFGPIFTDEGVAAVRSDMDVIQKMSDQLQAETAPALAEAMEMDPVQFQSFMGENYPAVAAGMGQLNDILPRFQALVTGMEQNVDNFQQAASIPTATQPTTTLTWWLIVPGVALIVLGGIGIPATRPAEGRITPRERTLQGV</sequence>